<dbReference type="AlphaFoldDB" id="A0A6M6E435"/>
<proteinExistence type="predicted"/>
<sequence>MRFSTIEKNRRFLGGTILLKKLVLLIIFAIGAAGLSSQNASAATTPPSIYVDGNLLSLSNKPIVKDGTTLIPVREIAQKLGLKVVFDSSNNIISFKHPYRSTDLTHKIGGNKICTDTFKCQTLQSNSVEISGVTYVPIRLFEAFDATVFWDSAKNSIYVYTYELKQLQAVTFANLAYDYALPIGKDLKDVNFNNMPEVNNTFKSVQEQLSIYTKDINGNPITTDKFVKNYARLGEWELATYLQPSDFSSSSEYKQMRSDGFQGYAFRNYKTNEFMIAFRGTEWSLGDITTDTEIAIKRINYQKQYAFKLFQKVTTNYNKPTIYLTGHSLGGNLVQATAANFPKNYKQAYTFNAAGTNNYSLTTKVVNSRIYTDPVSSIYSHYGRTFVFNIRPYENHPVKEPLNNASHRLFNFYSYYYLPSTKYWGTNIPYRSGFPNYLWAY</sequence>
<keyword evidence="1" id="KW-0732">Signal</keyword>
<dbReference type="Pfam" id="PF07833">
    <property type="entry name" value="Cu_amine_oxidN1"/>
    <property type="match status" value="1"/>
</dbReference>
<evidence type="ECO:0000313" key="4">
    <source>
        <dbReference type="Proteomes" id="UP000501076"/>
    </source>
</evidence>
<dbReference type="Gene3D" id="3.30.457.10">
    <property type="entry name" value="Copper amine oxidase-like, N-terminal domain"/>
    <property type="match status" value="1"/>
</dbReference>
<dbReference type="Gene3D" id="3.40.50.1820">
    <property type="entry name" value="alpha/beta hydrolase"/>
    <property type="match status" value="1"/>
</dbReference>
<dbReference type="SUPFAM" id="SSF53474">
    <property type="entry name" value="alpha/beta-Hydrolases"/>
    <property type="match status" value="1"/>
</dbReference>
<feature type="signal peptide" evidence="1">
    <location>
        <begin position="1"/>
        <end position="42"/>
    </location>
</feature>
<protein>
    <submittedName>
        <fullName evidence="3">DUF2974 domain-containing protein</fullName>
    </submittedName>
</protein>
<dbReference type="Proteomes" id="UP000501076">
    <property type="component" value="Plasmid pFDU301A"/>
</dbReference>
<evidence type="ECO:0000256" key="1">
    <source>
        <dbReference type="SAM" id="SignalP"/>
    </source>
</evidence>
<organism evidence="3 4">
    <name type="scientific">Priestia megaterium</name>
    <name type="common">Bacillus megaterium</name>
    <dbReference type="NCBI Taxonomy" id="1404"/>
    <lineage>
        <taxon>Bacteria</taxon>
        <taxon>Bacillati</taxon>
        <taxon>Bacillota</taxon>
        <taxon>Bacilli</taxon>
        <taxon>Bacillales</taxon>
        <taxon>Bacillaceae</taxon>
        <taxon>Priestia</taxon>
    </lineage>
</organism>
<gene>
    <name evidence="3" type="ORF">FDZ14_30580</name>
</gene>
<dbReference type="InterPro" id="IPR029058">
    <property type="entry name" value="AB_hydrolase_fold"/>
</dbReference>
<dbReference type="EMBL" id="CP045273">
    <property type="protein sequence ID" value="QJX80436.1"/>
    <property type="molecule type" value="Genomic_DNA"/>
</dbReference>
<dbReference type="SUPFAM" id="SSF55383">
    <property type="entry name" value="Copper amine oxidase, domain N"/>
    <property type="match status" value="1"/>
</dbReference>
<feature type="chain" id="PRO_5026902050" evidence="1">
    <location>
        <begin position="43"/>
        <end position="441"/>
    </location>
</feature>
<keyword evidence="3" id="KW-0614">Plasmid</keyword>
<evidence type="ECO:0000259" key="2">
    <source>
        <dbReference type="Pfam" id="PF07833"/>
    </source>
</evidence>
<dbReference type="Pfam" id="PF26363">
    <property type="entry name" value="Phospholipase-like"/>
    <property type="match status" value="1"/>
</dbReference>
<name>A0A6M6E435_PRIMG</name>
<reference evidence="3 4" key="1">
    <citation type="submission" date="2019-10" db="EMBL/GenBank/DDBJ databases">
        <title>Complete genome sequences for adaption low water activity.</title>
        <authorList>
            <person name="Zhao L."/>
            <person name="Zhong J."/>
        </authorList>
    </citation>
    <scope>NUCLEOTIDE SEQUENCE [LARGE SCALE GENOMIC DNA]</scope>
    <source>
        <strain evidence="3 4">FDU301</strain>
        <plasmid evidence="4">pfdu301a</plasmid>
    </source>
</reference>
<evidence type="ECO:0000313" key="3">
    <source>
        <dbReference type="EMBL" id="QJX80436.1"/>
    </source>
</evidence>
<feature type="domain" description="Copper amine oxidase-like N-terminal" evidence="2">
    <location>
        <begin position="50"/>
        <end position="159"/>
    </location>
</feature>
<dbReference type="InterPro" id="IPR036582">
    <property type="entry name" value="Mao_N_sf"/>
</dbReference>
<dbReference type="InterPro" id="IPR012854">
    <property type="entry name" value="Cu_amine_oxidase-like_N"/>
</dbReference>
<accession>A0A6M6E435</accession>
<geneLocation type="plasmid" evidence="4">
    <name>pfdu301a</name>
</geneLocation>